<protein>
    <recommendedName>
        <fullName evidence="3">Dynein heavy chain, cytoplasmic</fullName>
    </recommendedName>
    <alternativeName>
        <fullName evidence="4">Dynein heavy chain, cytosolic</fullName>
    </alternativeName>
</protein>
<dbReference type="Gene3D" id="3.40.50.300">
    <property type="entry name" value="P-loop containing nucleotide triphosphate hydrolases"/>
    <property type="match status" value="1"/>
</dbReference>
<name>A0A146K6X6_9EUKA</name>
<dbReference type="Pfam" id="PF22597">
    <property type="entry name" value="DYN_lid"/>
    <property type="match status" value="1"/>
</dbReference>
<evidence type="ECO:0000259" key="5">
    <source>
        <dbReference type="SMART" id="SM00382"/>
    </source>
</evidence>
<comment type="subunit">
    <text evidence="2">Consists of at least two heavy chains and a number of intermediate and light chains.</text>
</comment>
<dbReference type="AlphaFoldDB" id="A0A146K6X6"/>
<dbReference type="CDD" id="cd00009">
    <property type="entry name" value="AAA"/>
    <property type="match status" value="1"/>
</dbReference>
<sequence>FKDVNNYCDTIVPTPEVISLMYVIQTLSNQNFPILLAGPSGSGKTSIAKKLVENLKVLSVKCVLTAQTTSTQLRAVVDTKIERKRKGIYCFPKGQKAILYVDDAHMPAKEKYGAQPPLEVLRQLFEDQGWYDVTGGFFKKIIGLSSIIGCTTSSNQMILPERFMHHLTLVSIPENSDDAFKTIFNHLLNPISKIVGTEVVGNVVDATINLYRTICQEFKPTPLHSHYVFGPRDLSKIFQGILLLFKNANTNESAFKSNLQKPQTS</sequence>
<dbReference type="SUPFAM" id="SSF52540">
    <property type="entry name" value="P-loop containing nucleoside triphosphate hydrolases"/>
    <property type="match status" value="1"/>
</dbReference>
<proteinExistence type="inferred from homology"/>
<dbReference type="InterPro" id="IPR027417">
    <property type="entry name" value="P-loop_NTPase"/>
</dbReference>
<evidence type="ECO:0000256" key="1">
    <source>
        <dbReference type="ARBA" id="ARBA00008887"/>
    </source>
</evidence>
<dbReference type="PANTHER" id="PTHR46532">
    <property type="entry name" value="MALE FERTILITY FACTOR KL5"/>
    <property type="match status" value="1"/>
</dbReference>
<dbReference type="InterPro" id="IPR003593">
    <property type="entry name" value="AAA+_ATPase"/>
</dbReference>
<feature type="domain" description="AAA+ ATPase" evidence="5">
    <location>
        <begin position="30"/>
        <end position="177"/>
    </location>
</feature>
<evidence type="ECO:0000256" key="4">
    <source>
        <dbReference type="ARBA" id="ARBA00033439"/>
    </source>
</evidence>
<feature type="non-terminal residue" evidence="6">
    <location>
        <position position="265"/>
    </location>
</feature>
<dbReference type="SMART" id="SM00382">
    <property type="entry name" value="AAA"/>
    <property type="match status" value="1"/>
</dbReference>
<dbReference type="InterPro" id="IPR026983">
    <property type="entry name" value="DHC"/>
</dbReference>
<evidence type="ECO:0000313" key="6">
    <source>
        <dbReference type="EMBL" id="JAP91366.1"/>
    </source>
</evidence>
<dbReference type="PANTHER" id="PTHR46532:SF4">
    <property type="entry name" value="AAA+ ATPASE DOMAIN-CONTAINING PROTEIN"/>
    <property type="match status" value="1"/>
</dbReference>
<dbReference type="GO" id="GO:0007018">
    <property type="term" value="P:microtubule-based movement"/>
    <property type="evidence" value="ECO:0007669"/>
    <property type="project" value="InterPro"/>
</dbReference>
<dbReference type="Pfam" id="PF12775">
    <property type="entry name" value="AAA_7"/>
    <property type="match status" value="1"/>
</dbReference>
<dbReference type="EMBL" id="GDID01005240">
    <property type="protein sequence ID" value="JAP91366.1"/>
    <property type="molecule type" value="Transcribed_RNA"/>
</dbReference>
<comment type="similarity">
    <text evidence="1">Belongs to the dynein heavy chain family.</text>
</comment>
<dbReference type="InterPro" id="IPR054354">
    <property type="entry name" value="DYNC2H1-like_lid"/>
</dbReference>
<dbReference type="Gene3D" id="1.20.920.30">
    <property type="match status" value="1"/>
</dbReference>
<evidence type="ECO:0000256" key="2">
    <source>
        <dbReference type="ARBA" id="ARBA00011655"/>
    </source>
</evidence>
<gene>
    <name evidence="6" type="ORF">TPC1_17045</name>
</gene>
<dbReference type="GO" id="GO:0005858">
    <property type="term" value="C:axonemal dynein complex"/>
    <property type="evidence" value="ECO:0007669"/>
    <property type="project" value="TreeGrafter"/>
</dbReference>
<reference evidence="6" key="1">
    <citation type="submission" date="2015-07" db="EMBL/GenBank/DDBJ databases">
        <title>Adaptation to a free-living lifestyle via gene acquisitions in the diplomonad Trepomonas sp. PC1.</title>
        <authorList>
            <person name="Xu F."/>
            <person name="Jerlstrom-Hultqvist J."/>
            <person name="Kolisko M."/>
            <person name="Simpson A.G.B."/>
            <person name="Roger A.J."/>
            <person name="Svard S.G."/>
            <person name="Andersson J.O."/>
        </authorList>
    </citation>
    <scope>NUCLEOTIDE SEQUENCE</scope>
    <source>
        <strain evidence="6">PC1</strain>
    </source>
</reference>
<dbReference type="GO" id="GO:0045505">
    <property type="term" value="F:dynein intermediate chain binding"/>
    <property type="evidence" value="ECO:0007669"/>
    <property type="project" value="InterPro"/>
</dbReference>
<accession>A0A146K6X6</accession>
<feature type="non-terminal residue" evidence="6">
    <location>
        <position position="1"/>
    </location>
</feature>
<dbReference type="GO" id="GO:0051959">
    <property type="term" value="F:dynein light intermediate chain binding"/>
    <property type="evidence" value="ECO:0007669"/>
    <property type="project" value="InterPro"/>
</dbReference>
<evidence type="ECO:0000256" key="3">
    <source>
        <dbReference type="ARBA" id="ARBA00022197"/>
    </source>
</evidence>
<organism evidence="6">
    <name type="scientific">Trepomonas sp. PC1</name>
    <dbReference type="NCBI Taxonomy" id="1076344"/>
    <lineage>
        <taxon>Eukaryota</taxon>
        <taxon>Metamonada</taxon>
        <taxon>Diplomonadida</taxon>
        <taxon>Hexamitidae</taxon>
        <taxon>Hexamitinae</taxon>
        <taxon>Trepomonas</taxon>
    </lineage>
</organism>